<dbReference type="HOGENOM" id="CLU_3128286_0_0_1"/>
<evidence type="ECO:0000313" key="1">
    <source>
        <dbReference type="EnsemblProtists" id="HpaP802711"/>
    </source>
</evidence>
<evidence type="ECO:0000313" key="2">
    <source>
        <dbReference type="Proteomes" id="UP000011713"/>
    </source>
</evidence>
<dbReference type="VEuPathDB" id="FungiDB:HpaG802711"/>
<keyword evidence="2" id="KW-1185">Reference proteome</keyword>
<name>M4B8V4_HYAAE</name>
<sequence>MTSISLYKPSYVARLRRVSILGAHASSHLSVSRILNASRVSMVGVGDGGQ</sequence>
<protein>
    <submittedName>
        <fullName evidence="1">Uncharacterized protein</fullName>
    </submittedName>
</protein>
<dbReference type="Proteomes" id="UP000011713">
    <property type="component" value="Unassembled WGS sequence"/>
</dbReference>
<dbReference type="EnsemblProtists" id="HpaT802711">
    <property type="protein sequence ID" value="HpaP802711"/>
    <property type="gene ID" value="HpaG802711"/>
</dbReference>
<dbReference type="EMBL" id="JH597989">
    <property type="status" value="NOT_ANNOTATED_CDS"/>
    <property type="molecule type" value="Genomic_DNA"/>
</dbReference>
<reference evidence="2" key="1">
    <citation type="journal article" date="2010" name="Science">
        <title>Signatures of adaptation to obligate biotrophy in the Hyaloperonospora arabidopsidis genome.</title>
        <authorList>
            <person name="Baxter L."/>
            <person name="Tripathy S."/>
            <person name="Ishaque N."/>
            <person name="Boot N."/>
            <person name="Cabral A."/>
            <person name="Kemen E."/>
            <person name="Thines M."/>
            <person name="Ah-Fong A."/>
            <person name="Anderson R."/>
            <person name="Badejoko W."/>
            <person name="Bittner-Eddy P."/>
            <person name="Boore J.L."/>
            <person name="Chibucos M.C."/>
            <person name="Coates M."/>
            <person name="Dehal P."/>
            <person name="Delehaunty K."/>
            <person name="Dong S."/>
            <person name="Downton P."/>
            <person name="Dumas B."/>
            <person name="Fabro G."/>
            <person name="Fronick C."/>
            <person name="Fuerstenberg S.I."/>
            <person name="Fulton L."/>
            <person name="Gaulin E."/>
            <person name="Govers F."/>
            <person name="Hughes L."/>
            <person name="Humphray S."/>
            <person name="Jiang R.H."/>
            <person name="Judelson H."/>
            <person name="Kamoun S."/>
            <person name="Kyung K."/>
            <person name="Meijer H."/>
            <person name="Minx P."/>
            <person name="Morris P."/>
            <person name="Nelson J."/>
            <person name="Phuntumart V."/>
            <person name="Qutob D."/>
            <person name="Rehmany A."/>
            <person name="Rougon-Cardoso A."/>
            <person name="Ryden P."/>
            <person name="Torto-Alalibo T."/>
            <person name="Studholme D."/>
            <person name="Wang Y."/>
            <person name="Win J."/>
            <person name="Wood J."/>
            <person name="Clifton S.W."/>
            <person name="Rogers J."/>
            <person name="Van den Ackerveken G."/>
            <person name="Jones J.D."/>
            <person name="McDowell J.M."/>
            <person name="Beynon J."/>
            <person name="Tyler B.M."/>
        </authorList>
    </citation>
    <scope>NUCLEOTIDE SEQUENCE [LARGE SCALE GENOMIC DNA]</scope>
    <source>
        <strain evidence="2">Emoy2</strain>
    </source>
</reference>
<accession>M4B8V4</accession>
<proteinExistence type="predicted"/>
<dbReference type="AlphaFoldDB" id="M4B8V4"/>
<dbReference type="InParanoid" id="M4B8V4"/>
<organism evidence="1 2">
    <name type="scientific">Hyaloperonospora arabidopsidis (strain Emoy2)</name>
    <name type="common">Downy mildew agent</name>
    <name type="synonym">Peronospora arabidopsidis</name>
    <dbReference type="NCBI Taxonomy" id="559515"/>
    <lineage>
        <taxon>Eukaryota</taxon>
        <taxon>Sar</taxon>
        <taxon>Stramenopiles</taxon>
        <taxon>Oomycota</taxon>
        <taxon>Peronosporomycetes</taxon>
        <taxon>Peronosporales</taxon>
        <taxon>Peronosporaceae</taxon>
        <taxon>Hyaloperonospora</taxon>
    </lineage>
</organism>
<reference evidence="1" key="2">
    <citation type="submission" date="2015-06" db="UniProtKB">
        <authorList>
            <consortium name="EnsemblProtists"/>
        </authorList>
    </citation>
    <scope>IDENTIFICATION</scope>
    <source>
        <strain evidence="1">Emoy2</strain>
    </source>
</reference>